<sequence length="1164" mass="132041">MELIHALAEIDEGLASHLGSSTVFTGTSSTIQNELIGSIADVIQSEVDADISAAPFIAVQVDDTSDISRKCQLSVIVRHINQKGIVCERFLGFTDVSVNRDAQAITSVVLRELEKYNPSAKLICQTYDGASCMSGQRGGVQALVKEKCPHAQFIHCYAHRLNLVLAQGMDAIQPARLFFAELDGFHNFFTRSCKRTALLEEADRCLRIPSGSATRWNFKSRAVHAVSEGRESLLRVFERITSQPGWDKDAISQSVSLRKSLNSFEFVFQLHTFRDVFNLTEPLFKVLQLKSTDLGYAVKRVEAVGAALVGIRTVERFQTIFSHTEDMVGSPSDKRKRRCRDWQGFEQGFSQGNNDEDAATPFDSYRRIYFQILDSVVFHLKERFADMKKLTFFRLLEHTSFRTFAQKDGFPDSELRQLFQTYPFFDALRLRNELQAIYDDCTYHKPPADLLQLLIEDDLLSTLPEVAKLCQLLLTIPIDKDIIPLMEDEDLAKYLPSFGDRLAVKNFCRNRTALQSHKKGLFEKLRQKQNEMKAEENRKQKNEEPADTSASTSNKRRKASHRKIEIGWLHCEGGEMKQIRAKQGGGTRIVPIAVECGMDEVLQKGKKLFFPDGMSSKGHESEFNFELRDYKQNPVQQDVSIRFIYDTLCMNRLRFYVVTTAKKYVSTTDDMRKRVVITIEDEDEEVTFGPGGPDDDNDGDDTLPYEFVLELQPCSSSSLLVMDAPPDELLSTSPGQLLSTSPQEQLSTSPDQQLSTSPDQQLSTSPDQLLSTSPDQQLSTSPQEQLSTSPHQLLSTSPQASVRKVIYIHHGNCLNELIQEFMDPAVLTQQLSFRRILPDNSVEMGIGDGVMRDVYTAFWEEFYDRCTVGTTAKVPFIRHDFNPDTWRAIGRILLSGFQTCQYLPIKLALPLMEDLFHGSVCSDILKSFMHYVSSQDMVILKTALEDFSKVDSTDLMDVLQAYECRKMVNAHTLPQVLEEIAHKELIQKPRYVVDCWKEVTRGKISIDKLLAHYEALKPTPRRVQGLLEFEEVTTSKRCEVENHLRRYLRELDDDHLGKFLRFTTGSDLIICSKIKVIFTKMSYLSGRPIGHTCGCVLELPESYDNFPQFRSEFNKVLESNIWETLSPAAEAEGMVDLATAALPAEETPGRPPQQRRQHENQSST</sequence>
<feature type="domain" description="DUF4371" evidence="2">
    <location>
        <begin position="27"/>
        <end position="136"/>
    </location>
</feature>
<dbReference type="EMBL" id="JBHFQA010000009">
    <property type="protein sequence ID" value="KAL2092935.1"/>
    <property type="molecule type" value="Genomic_DNA"/>
</dbReference>
<dbReference type="InterPro" id="IPR012337">
    <property type="entry name" value="RNaseH-like_sf"/>
</dbReference>
<evidence type="ECO:0000313" key="4">
    <source>
        <dbReference type="Proteomes" id="UP001591681"/>
    </source>
</evidence>
<feature type="region of interest" description="Disordered" evidence="1">
    <location>
        <begin position="1138"/>
        <end position="1164"/>
    </location>
</feature>
<dbReference type="AlphaFoldDB" id="A0ABD1K1C6"/>
<feature type="region of interest" description="Disordered" evidence="1">
    <location>
        <begin position="530"/>
        <end position="561"/>
    </location>
</feature>
<accession>A0ABD1K1C6</accession>
<dbReference type="PANTHER" id="PTHR45749:SF28">
    <property type="entry name" value="ZINC FINGER MYM-TYPE PROTEIN 1-LIKE-RELATED"/>
    <property type="match status" value="1"/>
</dbReference>
<evidence type="ECO:0000256" key="1">
    <source>
        <dbReference type="SAM" id="MobiDB-lite"/>
    </source>
</evidence>
<dbReference type="Pfam" id="PF14291">
    <property type="entry name" value="DUF4371"/>
    <property type="match status" value="1"/>
</dbReference>
<feature type="region of interest" description="Disordered" evidence="1">
    <location>
        <begin position="725"/>
        <end position="794"/>
    </location>
</feature>
<feature type="compositionally biased region" description="Polar residues" evidence="1">
    <location>
        <begin position="730"/>
        <end position="794"/>
    </location>
</feature>
<organism evidence="3 4">
    <name type="scientific">Coilia grayii</name>
    <name type="common">Gray's grenadier anchovy</name>
    <dbReference type="NCBI Taxonomy" id="363190"/>
    <lineage>
        <taxon>Eukaryota</taxon>
        <taxon>Metazoa</taxon>
        <taxon>Chordata</taxon>
        <taxon>Craniata</taxon>
        <taxon>Vertebrata</taxon>
        <taxon>Euteleostomi</taxon>
        <taxon>Actinopterygii</taxon>
        <taxon>Neopterygii</taxon>
        <taxon>Teleostei</taxon>
        <taxon>Clupei</taxon>
        <taxon>Clupeiformes</taxon>
        <taxon>Clupeoidei</taxon>
        <taxon>Engraulidae</taxon>
        <taxon>Coilinae</taxon>
        <taxon>Coilia</taxon>
    </lineage>
</organism>
<gene>
    <name evidence="3" type="ORF">ACEWY4_010247</name>
</gene>
<feature type="compositionally biased region" description="Acidic residues" evidence="1">
    <location>
        <begin position="693"/>
        <end position="703"/>
    </location>
</feature>
<evidence type="ECO:0000313" key="3">
    <source>
        <dbReference type="EMBL" id="KAL2092935.1"/>
    </source>
</evidence>
<dbReference type="SUPFAM" id="SSF53098">
    <property type="entry name" value="Ribonuclease H-like"/>
    <property type="match status" value="1"/>
</dbReference>
<dbReference type="PANTHER" id="PTHR45749">
    <property type="match status" value="1"/>
</dbReference>
<name>A0ABD1K1C6_9TELE</name>
<reference evidence="3 4" key="1">
    <citation type="submission" date="2024-09" db="EMBL/GenBank/DDBJ databases">
        <title>A chromosome-level genome assembly of Gray's grenadier anchovy, Coilia grayii.</title>
        <authorList>
            <person name="Fu Z."/>
        </authorList>
    </citation>
    <scope>NUCLEOTIDE SEQUENCE [LARGE SCALE GENOMIC DNA]</scope>
    <source>
        <strain evidence="3">G4</strain>
        <tissue evidence="3">Muscle</tissue>
    </source>
</reference>
<dbReference type="Proteomes" id="UP001591681">
    <property type="component" value="Unassembled WGS sequence"/>
</dbReference>
<dbReference type="SUPFAM" id="SSF56204">
    <property type="entry name" value="Hect, E3 ligase catalytic domain"/>
    <property type="match status" value="1"/>
</dbReference>
<protein>
    <recommendedName>
        <fullName evidence="2">DUF4371 domain-containing protein</fullName>
    </recommendedName>
</protein>
<keyword evidence="4" id="KW-1185">Reference proteome</keyword>
<feature type="compositionally biased region" description="Basic and acidic residues" evidence="1">
    <location>
        <begin position="530"/>
        <end position="544"/>
    </location>
</feature>
<feature type="region of interest" description="Disordered" evidence="1">
    <location>
        <begin position="683"/>
        <end position="703"/>
    </location>
</feature>
<proteinExistence type="predicted"/>
<dbReference type="InterPro" id="IPR025398">
    <property type="entry name" value="DUF4371"/>
</dbReference>
<dbReference type="InterPro" id="IPR035983">
    <property type="entry name" value="Hect_E3_ubiquitin_ligase"/>
</dbReference>
<evidence type="ECO:0000259" key="2">
    <source>
        <dbReference type="Pfam" id="PF14291"/>
    </source>
</evidence>
<comment type="caution">
    <text evidence="3">The sequence shown here is derived from an EMBL/GenBank/DDBJ whole genome shotgun (WGS) entry which is preliminary data.</text>
</comment>